<dbReference type="InterPro" id="IPR036047">
    <property type="entry name" value="F-box-like_dom_sf"/>
</dbReference>
<evidence type="ECO:0000256" key="1">
    <source>
        <dbReference type="SAM" id="MobiDB-lite"/>
    </source>
</evidence>
<evidence type="ECO:0000259" key="2">
    <source>
        <dbReference type="Pfam" id="PF12937"/>
    </source>
</evidence>
<feature type="domain" description="F-box" evidence="2">
    <location>
        <begin position="199"/>
        <end position="253"/>
    </location>
</feature>
<accession>A0AAD7BNS8</accession>
<dbReference type="Gene3D" id="3.80.10.10">
    <property type="entry name" value="Ribonuclease Inhibitor"/>
    <property type="match status" value="1"/>
</dbReference>
<feature type="region of interest" description="Disordered" evidence="1">
    <location>
        <begin position="638"/>
        <end position="660"/>
    </location>
</feature>
<dbReference type="SUPFAM" id="SSF81383">
    <property type="entry name" value="F-box domain"/>
    <property type="match status" value="1"/>
</dbReference>
<protein>
    <recommendedName>
        <fullName evidence="2">F-box domain-containing protein</fullName>
    </recommendedName>
</protein>
<feature type="compositionally biased region" description="Acidic residues" evidence="1">
    <location>
        <begin position="647"/>
        <end position="660"/>
    </location>
</feature>
<gene>
    <name evidence="3" type="ORF">FB45DRAFT_869054</name>
</gene>
<dbReference type="SUPFAM" id="SSF52047">
    <property type="entry name" value="RNI-like"/>
    <property type="match status" value="1"/>
</dbReference>
<comment type="caution">
    <text evidence="3">The sequence shown here is derived from an EMBL/GenBank/DDBJ whole genome shotgun (WGS) entry which is preliminary data.</text>
</comment>
<dbReference type="InterPro" id="IPR001810">
    <property type="entry name" value="F-box_dom"/>
</dbReference>
<proteinExistence type="predicted"/>
<dbReference type="InterPro" id="IPR032675">
    <property type="entry name" value="LRR_dom_sf"/>
</dbReference>
<keyword evidence="4" id="KW-1185">Reference proteome</keyword>
<reference evidence="3" key="1">
    <citation type="submission" date="2023-03" db="EMBL/GenBank/DDBJ databases">
        <title>Massive genome expansion in bonnet fungi (Mycena s.s.) driven by repeated elements and novel gene families across ecological guilds.</title>
        <authorList>
            <consortium name="Lawrence Berkeley National Laboratory"/>
            <person name="Harder C.B."/>
            <person name="Miyauchi S."/>
            <person name="Viragh M."/>
            <person name="Kuo A."/>
            <person name="Thoen E."/>
            <person name="Andreopoulos B."/>
            <person name="Lu D."/>
            <person name="Skrede I."/>
            <person name="Drula E."/>
            <person name="Henrissat B."/>
            <person name="Morin E."/>
            <person name="Kohler A."/>
            <person name="Barry K."/>
            <person name="LaButti K."/>
            <person name="Morin E."/>
            <person name="Salamov A."/>
            <person name="Lipzen A."/>
            <person name="Mereny Z."/>
            <person name="Hegedus B."/>
            <person name="Baldrian P."/>
            <person name="Stursova M."/>
            <person name="Weitz H."/>
            <person name="Taylor A."/>
            <person name="Grigoriev I.V."/>
            <person name="Nagy L.G."/>
            <person name="Martin F."/>
            <person name="Kauserud H."/>
        </authorList>
    </citation>
    <scope>NUCLEOTIDE SEQUENCE</scope>
    <source>
        <strain evidence="3">9284</strain>
    </source>
</reference>
<sequence length="660" mass="73196">MASWGPMMGCGCARRTTGGGGEKPEQKNHLQSHFGLSGGWFINRFLMAGELKTTPYGPNASRFKSPFFNENNASGTPGPLVGGLFPILYTIGSLAVPLRAGAGVLMPIALNSNAGSVAPDPAPSWTFGYINPPAFVCLKWESHGPHLYNGPSTRLLKPARLEAFPSSSSFPTTALPLITHLDEHRIMKPATRHNLRIPIARLPTEILGKVFQNLLTAVGPPRTIYTLFLLAQVCSKWRAICINTPIPWTHPYFHRSDSESPLSREFTSVVLARSGFLPVSASFDLMRSREQWKRPSKALFEYRPLLHVQVANRLQHLSLTLEPADLKERPPFTPFFPNLASISITLSEYSKPALKTLERILLRACPSVTTFFLKVVEEDEDNQPDYIPTPPMLQQLTSLTLLVPLLEDDKLYDMLAQCVRLDELQIEDILETGLGGGPRILTLPALRSLTYKPSDGGYGDILRLLRLPRLQSLTLSSYPSQRWPALAIVVEDVYQHVPFDLRHLSLNGVGGNTEQLSEMTQELVRLLRVTGNLQTLVLEDIPCIADVFPLLTAGSQPQVRAGLMLPRLGKLSIRHNSDEVEGGAVVQMVYTLGQHCRNPRAPFPAICLVQLDLHGGVFDAGVEDRLAHMERASPGFFENSGMRYENEDMDTDEDEDEMEE</sequence>
<dbReference type="Pfam" id="PF12937">
    <property type="entry name" value="F-box-like"/>
    <property type="match status" value="1"/>
</dbReference>
<name>A0AAD7BNS8_9AGAR</name>
<dbReference type="EMBL" id="JARKIF010000012">
    <property type="protein sequence ID" value="KAJ7625914.1"/>
    <property type="molecule type" value="Genomic_DNA"/>
</dbReference>
<evidence type="ECO:0000313" key="4">
    <source>
        <dbReference type="Proteomes" id="UP001221142"/>
    </source>
</evidence>
<dbReference type="AlphaFoldDB" id="A0AAD7BNS8"/>
<organism evidence="3 4">
    <name type="scientific">Roridomyces roridus</name>
    <dbReference type="NCBI Taxonomy" id="1738132"/>
    <lineage>
        <taxon>Eukaryota</taxon>
        <taxon>Fungi</taxon>
        <taxon>Dikarya</taxon>
        <taxon>Basidiomycota</taxon>
        <taxon>Agaricomycotina</taxon>
        <taxon>Agaricomycetes</taxon>
        <taxon>Agaricomycetidae</taxon>
        <taxon>Agaricales</taxon>
        <taxon>Marasmiineae</taxon>
        <taxon>Mycenaceae</taxon>
        <taxon>Roridomyces</taxon>
    </lineage>
</organism>
<evidence type="ECO:0000313" key="3">
    <source>
        <dbReference type="EMBL" id="KAJ7625914.1"/>
    </source>
</evidence>
<dbReference type="Gene3D" id="1.20.1280.50">
    <property type="match status" value="1"/>
</dbReference>
<dbReference type="Proteomes" id="UP001221142">
    <property type="component" value="Unassembled WGS sequence"/>
</dbReference>